<proteinExistence type="predicted"/>
<dbReference type="STRING" id="626887.J057_17470"/>
<dbReference type="Gene3D" id="2.40.50.100">
    <property type="match status" value="1"/>
</dbReference>
<dbReference type="AlphaFoldDB" id="N6WWN6"/>
<accession>N6WWN6</accession>
<feature type="transmembrane region" description="Helical" evidence="1">
    <location>
        <begin position="31"/>
        <end position="49"/>
    </location>
</feature>
<comment type="caution">
    <text evidence="2">The sequence shown here is derived from an EMBL/GenBank/DDBJ whole genome shotgun (WGS) entry which is preliminary data.</text>
</comment>
<gene>
    <name evidence="2" type="ORF">J057_17470</name>
</gene>
<sequence length="317" mass="35436">MDLLLILTYAAICVVIFKVFRVPLNKWTVPTAVLGGVVLIGALIMLMNYNHPYSERARKYELTTPIIPSVSGRVVSVEARPNALLEKGDVLFRMDPTPYQAVVDSLEAQLKSARMDLDRATQLAQRGAGPKRDQDLAQARYDDLTSQMIAAQYNLDETIVRAPTRGYVSQVFLRPGMRAVSLPLRPSMVFVHQEADLFTGWFRQNSLLRLEQGDEAEVAFDGIPGQVFRGEVEIVVPILAEGQLQPSGTLAIDVAPPGRIPVAVRITDPAFDKYRQQLPGGAYGQMALYSDHFHHVAIMRKILLRMSAWMNYVFPFH</sequence>
<keyword evidence="3" id="KW-1185">Reference proteome</keyword>
<dbReference type="EMBL" id="APLQ01000014">
    <property type="protein sequence ID" value="ENO13208.1"/>
    <property type="molecule type" value="Genomic_DNA"/>
</dbReference>
<keyword evidence="1" id="KW-1133">Transmembrane helix</keyword>
<protein>
    <submittedName>
        <fullName evidence="2">HlyD family secretion protein</fullName>
    </submittedName>
</protein>
<dbReference type="HOGENOM" id="CLU_018816_15_3_6"/>
<name>N6WWN6_9GAMM</name>
<evidence type="ECO:0000313" key="3">
    <source>
        <dbReference type="Proteomes" id="UP000013165"/>
    </source>
</evidence>
<dbReference type="InterPro" id="IPR050739">
    <property type="entry name" value="MFP"/>
</dbReference>
<dbReference type="eggNOG" id="COG1566">
    <property type="taxonomic scope" value="Bacteria"/>
</dbReference>
<dbReference type="Gene3D" id="2.40.30.170">
    <property type="match status" value="1"/>
</dbReference>
<keyword evidence="1" id="KW-0472">Membrane</keyword>
<evidence type="ECO:0000256" key="1">
    <source>
        <dbReference type="SAM" id="Phobius"/>
    </source>
</evidence>
<dbReference type="Proteomes" id="UP000013165">
    <property type="component" value="Unassembled WGS sequence"/>
</dbReference>
<dbReference type="Gene3D" id="1.10.287.470">
    <property type="entry name" value="Helix hairpin bin"/>
    <property type="match status" value="1"/>
</dbReference>
<dbReference type="PANTHER" id="PTHR30386:SF18">
    <property type="entry name" value="INNER MEMBRANE PROTEIN YIAV-RELATED"/>
    <property type="match status" value="1"/>
</dbReference>
<dbReference type="OrthoDB" id="286173at2"/>
<keyword evidence="1" id="KW-0812">Transmembrane</keyword>
<evidence type="ECO:0000313" key="2">
    <source>
        <dbReference type="EMBL" id="ENO13208.1"/>
    </source>
</evidence>
<dbReference type="PATRIC" id="fig|626887.3.peg.3491"/>
<reference evidence="2 3" key="1">
    <citation type="journal article" date="2013" name="Genome Announc.">
        <title>Genome Sequence of the Polycyclic Aromatic Hydrocarbon-Degrading Bacterium Strain Marinobacter nanhaiticus D15-8WT.</title>
        <authorList>
            <person name="Cui Z."/>
            <person name="Gao W."/>
            <person name="Li Q."/>
            <person name="Xu G."/>
            <person name="Zheng L."/>
        </authorList>
    </citation>
    <scope>NUCLEOTIDE SEQUENCE [LARGE SCALE GENOMIC DNA]</scope>
    <source>
        <strain evidence="2 3">D15-8W</strain>
    </source>
</reference>
<dbReference type="SUPFAM" id="SSF111369">
    <property type="entry name" value="HlyD-like secretion proteins"/>
    <property type="match status" value="1"/>
</dbReference>
<dbReference type="RefSeq" id="WP_004581433.1">
    <property type="nucleotide sequence ID" value="NZ_AP028878.1"/>
</dbReference>
<dbReference type="PANTHER" id="PTHR30386">
    <property type="entry name" value="MEMBRANE FUSION SUBUNIT OF EMRAB-TOLC MULTIDRUG EFFLUX PUMP"/>
    <property type="match status" value="1"/>
</dbReference>
<organism evidence="2 3">
    <name type="scientific">Marinobacter nanhaiticus D15-8W</name>
    <dbReference type="NCBI Taxonomy" id="626887"/>
    <lineage>
        <taxon>Bacteria</taxon>
        <taxon>Pseudomonadati</taxon>
        <taxon>Pseudomonadota</taxon>
        <taxon>Gammaproteobacteria</taxon>
        <taxon>Pseudomonadales</taxon>
        <taxon>Marinobacteraceae</taxon>
        <taxon>Marinobacter</taxon>
    </lineage>
</organism>